<dbReference type="RefSeq" id="WP_194214274.1">
    <property type="nucleotide sequence ID" value="NZ_CP061205.1"/>
</dbReference>
<dbReference type="GO" id="GO:0008483">
    <property type="term" value="F:transaminase activity"/>
    <property type="evidence" value="ECO:0007669"/>
    <property type="project" value="UniProtKB-KW"/>
</dbReference>
<proteinExistence type="predicted"/>
<keyword evidence="2" id="KW-0808">Transferase</keyword>
<dbReference type="PANTHER" id="PTHR43510">
    <property type="entry name" value="AMINOTRANSFERASE FUNCTION, HYPOTHETICAL (EUROFUNG)"/>
    <property type="match status" value="1"/>
</dbReference>
<evidence type="ECO:0000313" key="3">
    <source>
        <dbReference type="Proteomes" id="UP001595444"/>
    </source>
</evidence>
<dbReference type="Proteomes" id="UP001595444">
    <property type="component" value="Unassembled WGS sequence"/>
</dbReference>
<dbReference type="PANTHER" id="PTHR43510:SF1">
    <property type="entry name" value="AMINOTRANSFERASE FUNCTION, HYPOTHETICAL (EUROFUNG)"/>
    <property type="match status" value="1"/>
</dbReference>
<dbReference type="Pfam" id="PF00155">
    <property type="entry name" value="Aminotran_1_2"/>
    <property type="match status" value="1"/>
</dbReference>
<dbReference type="CDD" id="cd00609">
    <property type="entry name" value="AAT_like"/>
    <property type="match status" value="1"/>
</dbReference>
<dbReference type="Gene3D" id="3.40.640.10">
    <property type="entry name" value="Type I PLP-dependent aspartate aminotransferase-like (Major domain)"/>
    <property type="match status" value="1"/>
</dbReference>
<name>A0ABV7D4G0_9PROT</name>
<dbReference type="InterPro" id="IPR015422">
    <property type="entry name" value="PyrdxlP-dep_Trfase_small"/>
</dbReference>
<keyword evidence="2" id="KW-0032">Aminotransferase</keyword>
<dbReference type="SUPFAM" id="SSF53383">
    <property type="entry name" value="PLP-dependent transferases"/>
    <property type="match status" value="1"/>
</dbReference>
<gene>
    <name evidence="2" type="ORF">ACFOKA_06375</name>
</gene>
<keyword evidence="3" id="KW-1185">Reference proteome</keyword>
<protein>
    <submittedName>
        <fullName evidence="2">Pyridoxal phosphate-dependent aminotransferase</fullName>
    </submittedName>
</protein>
<feature type="domain" description="Aminotransferase class I/classII large" evidence="1">
    <location>
        <begin position="72"/>
        <end position="373"/>
    </location>
</feature>
<sequence>MGLKSPMPAAGASRECYSQWLRAMMKRSEEKGGDVKYLFSSSVEEPAELLYKIIAEAFSGEVTDRYVSTFVQHGNPYFLEQIAERYGVKTDNVLSTTGAISALSLLCRTFLLAGDHVLVENPGFDLFCDIATDQKAVVDFFDREGGPFTIDPGKLESKIRSDTKFVILSNLHNPSGMMLDKAVLEQLAGIAEKHKLMFIFDEVYAGYAGADKWPGPACWFSPYFISVGSLTKIYGLSGLKCGWIVANEEIVGAVRAYSLQFEFGVSKLTHAVGALLLEQQDTFDDFWQSALARSRPVLERHYAALLEEGLVSGELPEFGCILFPKLTGISGTLAFGEWLFEKHHIVVVPGELFGLAGHVRIGWALPPEELDSVFIRLRMALREYRREELGAR</sequence>
<evidence type="ECO:0000259" key="1">
    <source>
        <dbReference type="Pfam" id="PF00155"/>
    </source>
</evidence>
<accession>A0ABV7D4G0</accession>
<comment type="caution">
    <text evidence="2">The sequence shown here is derived from an EMBL/GenBank/DDBJ whole genome shotgun (WGS) entry which is preliminary data.</text>
</comment>
<dbReference type="InterPro" id="IPR004839">
    <property type="entry name" value="Aminotransferase_I/II_large"/>
</dbReference>
<reference evidence="3" key="1">
    <citation type="journal article" date="2019" name="Int. J. Syst. Evol. Microbiol.">
        <title>The Global Catalogue of Microorganisms (GCM) 10K type strain sequencing project: providing services to taxonomists for standard genome sequencing and annotation.</title>
        <authorList>
            <consortium name="The Broad Institute Genomics Platform"/>
            <consortium name="The Broad Institute Genome Sequencing Center for Infectious Disease"/>
            <person name="Wu L."/>
            <person name="Ma J."/>
        </authorList>
    </citation>
    <scope>NUCLEOTIDE SEQUENCE [LARGE SCALE GENOMIC DNA]</scope>
    <source>
        <strain evidence="3">KCTC 62164</strain>
    </source>
</reference>
<dbReference type="Gene3D" id="3.90.1150.10">
    <property type="entry name" value="Aspartate Aminotransferase, domain 1"/>
    <property type="match status" value="1"/>
</dbReference>
<dbReference type="InterPro" id="IPR015421">
    <property type="entry name" value="PyrdxlP-dep_Trfase_major"/>
</dbReference>
<dbReference type="InterPro" id="IPR015424">
    <property type="entry name" value="PyrdxlP-dep_Trfase"/>
</dbReference>
<organism evidence="2 3">
    <name type="scientific">Kordiimonas pumila</name>
    <dbReference type="NCBI Taxonomy" id="2161677"/>
    <lineage>
        <taxon>Bacteria</taxon>
        <taxon>Pseudomonadati</taxon>
        <taxon>Pseudomonadota</taxon>
        <taxon>Alphaproteobacteria</taxon>
        <taxon>Kordiimonadales</taxon>
        <taxon>Kordiimonadaceae</taxon>
        <taxon>Kordiimonas</taxon>
    </lineage>
</organism>
<dbReference type="EMBL" id="JBHRSL010000003">
    <property type="protein sequence ID" value="MFC3051522.1"/>
    <property type="molecule type" value="Genomic_DNA"/>
</dbReference>
<evidence type="ECO:0000313" key="2">
    <source>
        <dbReference type="EMBL" id="MFC3051522.1"/>
    </source>
</evidence>